<keyword evidence="1" id="KW-0805">Transcription regulation</keyword>
<dbReference type="GO" id="GO:0003700">
    <property type="term" value="F:DNA-binding transcription factor activity"/>
    <property type="evidence" value="ECO:0007669"/>
    <property type="project" value="TreeGrafter"/>
</dbReference>
<dbReference type="InterPro" id="IPR050707">
    <property type="entry name" value="HTH_MetabolicPath_Reg"/>
</dbReference>
<dbReference type="PANTHER" id="PTHR30136">
    <property type="entry name" value="HELIX-TURN-HELIX TRANSCRIPTIONAL REGULATOR, ICLR FAMILY"/>
    <property type="match status" value="1"/>
</dbReference>
<reference evidence="9 11" key="2">
    <citation type="submission" date="2020-08" db="EMBL/GenBank/DDBJ databases">
        <title>The isolate Caproiciproducens sp. 7D4C2 produces n-caproate at mildly acidic conditions from hexoses: genome and rBOX comparison with related strains and chain-elongating bacteria.</title>
        <authorList>
            <person name="Esquivel-Elizondo S."/>
            <person name="Bagci C."/>
            <person name="Temovska M."/>
            <person name="Jeon B.S."/>
            <person name="Bessarab I."/>
            <person name="Williams R.B.H."/>
            <person name="Huson D.H."/>
            <person name="Angenent L.T."/>
        </authorList>
    </citation>
    <scope>NUCLEOTIDE SEQUENCE [LARGE SCALE GENOMIC DNA]</scope>
    <source>
        <strain evidence="9 11">7D4C2</strain>
    </source>
</reference>
<organism evidence="8 10">
    <name type="scientific">Caproicibacter fermentans</name>
    <dbReference type="NCBI Taxonomy" id="2576756"/>
    <lineage>
        <taxon>Bacteria</taxon>
        <taxon>Bacillati</taxon>
        <taxon>Bacillota</taxon>
        <taxon>Clostridia</taxon>
        <taxon>Eubacteriales</taxon>
        <taxon>Acutalibacteraceae</taxon>
        <taxon>Caproicibacter</taxon>
    </lineage>
</organism>
<dbReference type="GO" id="GO:0045892">
    <property type="term" value="P:negative regulation of DNA-templated transcription"/>
    <property type="evidence" value="ECO:0007669"/>
    <property type="project" value="TreeGrafter"/>
</dbReference>
<protein>
    <recommendedName>
        <fullName evidence="5">Glycerol operon regulatory protein</fullName>
    </recommendedName>
</protein>
<dbReference type="Proteomes" id="UP000469440">
    <property type="component" value="Unassembled WGS sequence"/>
</dbReference>
<accession>A0A6N8I335</accession>
<dbReference type="SUPFAM" id="SSF55781">
    <property type="entry name" value="GAF domain-like"/>
    <property type="match status" value="1"/>
</dbReference>
<dbReference type="InterPro" id="IPR014757">
    <property type="entry name" value="Tscrpt_reg_IclR_C"/>
</dbReference>
<dbReference type="Gene3D" id="1.10.10.10">
    <property type="entry name" value="Winged helix-like DNA-binding domain superfamily/Winged helix DNA-binding domain"/>
    <property type="match status" value="1"/>
</dbReference>
<dbReference type="Pfam" id="PF09339">
    <property type="entry name" value="HTH_IclR"/>
    <property type="match status" value="1"/>
</dbReference>
<evidence type="ECO:0000259" key="6">
    <source>
        <dbReference type="PROSITE" id="PS51077"/>
    </source>
</evidence>
<keyword evidence="10" id="KW-1185">Reference proteome</keyword>
<keyword evidence="2" id="KW-0238">DNA-binding</keyword>
<evidence type="ECO:0000256" key="1">
    <source>
        <dbReference type="ARBA" id="ARBA00023015"/>
    </source>
</evidence>
<name>A0A6N8I335_9FIRM</name>
<comment type="function">
    <text evidence="4">May be an activator protein for the gylABX operon.</text>
</comment>
<dbReference type="Proteomes" id="UP000515909">
    <property type="component" value="Chromosome"/>
</dbReference>
<dbReference type="EMBL" id="CP060286">
    <property type="protein sequence ID" value="QNK40593.1"/>
    <property type="molecule type" value="Genomic_DNA"/>
</dbReference>
<sequence>MIQSLIRAINVLEALKEPEKSFSLAELSEALELPPSTIHRILQTFCSKNYVTRDERTHLYQLGPALISLGMAATHHVKLQNAAPPILRKLSAMTGEDTFLVILAGFKGLVLEKVEGPNNLKVIEKFGYEVDLHCGAIRKSLLAYQPDSFIRDFIEHGLSRHADNTITNPSTLMEDLKKIRREGIAVSCGEYIRDAMGVGAPVFSRNGSVVASMGLIAPISRVDSKRIELLKRDVKQCSQELSYDLGYAENTADRYGKF</sequence>
<dbReference type="PROSITE" id="PS51077">
    <property type="entry name" value="HTH_ICLR"/>
    <property type="match status" value="1"/>
</dbReference>
<dbReference type="GO" id="GO:0003677">
    <property type="term" value="F:DNA binding"/>
    <property type="evidence" value="ECO:0007669"/>
    <property type="project" value="UniProtKB-KW"/>
</dbReference>
<evidence type="ECO:0000256" key="2">
    <source>
        <dbReference type="ARBA" id="ARBA00023125"/>
    </source>
</evidence>
<accession>A0A7G8TAF2</accession>
<proteinExistence type="predicted"/>
<dbReference type="SUPFAM" id="SSF46785">
    <property type="entry name" value="Winged helix' DNA-binding domain"/>
    <property type="match status" value="1"/>
</dbReference>
<dbReference type="OrthoDB" id="9791752at2"/>
<dbReference type="PROSITE" id="PS51078">
    <property type="entry name" value="ICLR_ED"/>
    <property type="match status" value="1"/>
</dbReference>
<dbReference type="PANTHER" id="PTHR30136:SF24">
    <property type="entry name" value="HTH-TYPE TRANSCRIPTIONAL REPRESSOR ALLR"/>
    <property type="match status" value="1"/>
</dbReference>
<evidence type="ECO:0000313" key="9">
    <source>
        <dbReference type="EMBL" id="QNK40593.1"/>
    </source>
</evidence>
<evidence type="ECO:0000256" key="4">
    <source>
        <dbReference type="ARBA" id="ARBA00058938"/>
    </source>
</evidence>
<dbReference type="EMBL" id="VWXL01000089">
    <property type="protein sequence ID" value="MVB12358.1"/>
    <property type="molecule type" value="Genomic_DNA"/>
</dbReference>
<evidence type="ECO:0000256" key="3">
    <source>
        <dbReference type="ARBA" id="ARBA00023163"/>
    </source>
</evidence>
<dbReference type="InterPro" id="IPR005471">
    <property type="entry name" value="Tscrpt_reg_IclR_N"/>
</dbReference>
<evidence type="ECO:0000259" key="7">
    <source>
        <dbReference type="PROSITE" id="PS51078"/>
    </source>
</evidence>
<dbReference type="SMART" id="SM00346">
    <property type="entry name" value="HTH_ICLR"/>
    <property type="match status" value="1"/>
</dbReference>
<dbReference type="RefSeq" id="WP_066643162.1">
    <property type="nucleotide sequence ID" value="NZ_CP060286.1"/>
</dbReference>
<dbReference type="Gene3D" id="3.30.450.40">
    <property type="match status" value="1"/>
</dbReference>
<evidence type="ECO:0000313" key="11">
    <source>
        <dbReference type="Proteomes" id="UP000515909"/>
    </source>
</evidence>
<keyword evidence="3" id="KW-0804">Transcription</keyword>
<dbReference type="InterPro" id="IPR036388">
    <property type="entry name" value="WH-like_DNA-bd_sf"/>
</dbReference>
<feature type="domain" description="IclR-ED" evidence="7">
    <location>
        <begin position="65"/>
        <end position="247"/>
    </location>
</feature>
<dbReference type="InterPro" id="IPR036390">
    <property type="entry name" value="WH_DNA-bd_sf"/>
</dbReference>
<reference evidence="8 10" key="1">
    <citation type="submission" date="2019-09" db="EMBL/GenBank/DDBJ databases">
        <title>Genome sequence of Clostridium sp. EA1.</title>
        <authorList>
            <person name="Poehlein A."/>
            <person name="Bengelsdorf F.R."/>
            <person name="Daniel R."/>
        </authorList>
    </citation>
    <scope>NUCLEOTIDE SEQUENCE [LARGE SCALE GENOMIC DNA]</scope>
    <source>
        <strain evidence="8 10">EA1</strain>
    </source>
</reference>
<dbReference type="Pfam" id="PF01614">
    <property type="entry name" value="IclR_C"/>
    <property type="match status" value="1"/>
</dbReference>
<evidence type="ECO:0000313" key="8">
    <source>
        <dbReference type="EMBL" id="MVB12358.1"/>
    </source>
</evidence>
<evidence type="ECO:0000256" key="5">
    <source>
        <dbReference type="ARBA" id="ARBA00070406"/>
    </source>
</evidence>
<dbReference type="InterPro" id="IPR029016">
    <property type="entry name" value="GAF-like_dom_sf"/>
</dbReference>
<feature type="domain" description="HTH iclR-type" evidence="6">
    <location>
        <begin position="2"/>
        <end position="64"/>
    </location>
</feature>
<dbReference type="FunFam" id="1.10.10.10:FF:000056">
    <property type="entry name" value="IclR family transcriptional regulator"/>
    <property type="match status" value="1"/>
</dbReference>
<dbReference type="AlphaFoldDB" id="A0A6N8I335"/>
<evidence type="ECO:0000313" key="10">
    <source>
        <dbReference type="Proteomes" id="UP000469440"/>
    </source>
</evidence>
<dbReference type="KEGG" id="cfem:HCR03_18515"/>
<gene>
    <name evidence="8" type="primary">allR</name>
    <name evidence="8" type="ORF">CAFE_30930</name>
    <name evidence="9" type="ORF">HCR03_18515</name>
</gene>